<dbReference type="Proteomes" id="UP000694915">
    <property type="component" value="Chromosome 16"/>
</dbReference>
<organism evidence="5 6">
    <name type="scientific">Microtus ochrogaster</name>
    <name type="common">Prairie vole</name>
    <dbReference type="NCBI Taxonomy" id="79684"/>
    <lineage>
        <taxon>Eukaryota</taxon>
        <taxon>Metazoa</taxon>
        <taxon>Chordata</taxon>
        <taxon>Craniata</taxon>
        <taxon>Vertebrata</taxon>
        <taxon>Euteleostomi</taxon>
        <taxon>Mammalia</taxon>
        <taxon>Eutheria</taxon>
        <taxon>Euarchontoglires</taxon>
        <taxon>Glires</taxon>
        <taxon>Rodentia</taxon>
        <taxon>Myomorpha</taxon>
        <taxon>Muroidea</taxon>
        <taxon>Cricetidae</taxon>
        <taxon>Arvicolinae</taxon>
        <taxon>Microtus</taxon>
    </lineage>
</organism>
<keyword evidence="5" id="KW-1185">Reference proteome</keyword>
<feature type="region of interest" description="Disordered" evidence="3">
    <location>
        <begin position="1125"/>
        <end position="1176"/>
    </location>
</feature>
<dbReference type="InterPro" id="IPR016024">
    <property type="entry name" value="ARM-type_fold"/>
</dbReference>
<feature type="domain" description="MIF4G" evidence="4">
    <location>
        <begin position="566"/>
        <end position="755"/>
    </location>
</feature>
<dbReference type="InterPro" id="IPR003890">
    <property type="entry name" value="MIF4G-like_typ-3"/>
</dbReference>
<feature type="domain" description="MIF4G" evidence="4">
    <location>
        <begin position="770"/>
        <end position="994"/>
    </location>
</feature>
<feature type="compositionally biased region" description="Basic and acidic residues" evidence="3">
    <location>
        <begin position="486"/>
        <end position="510"/>
    </location>
</feature>
<reference evidence="6" key="1">
    <citation type="submission" date="2025-08" db="UniProtKB">
        <authorList>
            <consortium name="RefSeq"/>
        </authorList>
    </citation>
    <scope>IDENTIFICATION</scope>
</reference>
<dbReference type="Gene3D" id="1.25.40.180">
    <property type="match status" value="4"/>
</dbReference>
<dbReference type="SMART" id="SM00543">
    <property type="entry name" value="MIF4G"/>
    <property type="match status" value="3"/>
</dbReference>
<dbReference type="PANTHER" id="PTHR12839">
    <property type="entry name" value="NONSENSE-MEDIATED MRNA DECAY PROTEIN 2 UP-FRAMESHIFT SUPPRESSOR 2"/>
    <property type="match status" value="1"/>
</dbReference>
<accession>A0ABM1AM61</accession>
<feature type="region of interest" description="Disordered" evidence="3">
    <location>
        <begin position="1"/>
        <end position="124"/>
    </location>
</feature>
<feature type="domain" description="MIF4G" evidence="4">
    <location>
        <begin position="166"/>
        <end position="362"/>
    </location>
</feature>
<dbReference type="Gene3D" id="4.10.80.160">
    <property type="match status" value="1"/>
</dbReference>
<dbReference type="GeneID" id="101998508"/>
<dbReference type="InterPro" id="IPR039762">
    <property type="entry name" value="Nmd2/UPF2"/>
</dbReference>
<dbReference type="Gene3D" id="6.10.250.770">
    <property type="match status" value="1"/>
</dbReference>
<gene>
    <name evidence="6" type="primary">Upf2</name>
</gene>
<feature type="region of interest" description="Disordered" evidence="3">
    <location>
        <begin position="420"/>
        <end position="443"/>
    </location>
</feature>
<feature type="compositionally biased region" description="Basic and acidic residues" evidence="3">
    <location>
        <begin position="426"/>
        <end position="437"/>
    </location>
</feature>
<feature type="compositionally biased region" description="Acidic residues" evidence="3">
    <location>
        <begin position="932"/>
        <end position="980"/>
    </location>
</feature>
<dbReference type="RefSeq" id="XP_013204499.1">
    <property type="nucleotide sequence ID" value="XM_013349045.2"/>
</dbReference>
<dbReference type="Pfam" id="PF04050">
    <property type="entry name" value="Upf2"/>
    <property type="match status" value="1"/>
</dbReference>
<feature type="region of interest" description="Disordered" evidence="3">
    <location>
        <begin position="486"/>
        <end position="515"/>
    </location>
</feature>
<comment type="subcellular location">
    <subcellularLocation>
        <location evidence="1">Cytoplasm</location>
    </subcellularLocation>
</comment>
<protein>
    <submittedName>
        <fullName evidence="6">Regulator of nonsense transcripts 2 isoform X5</fullName>
    </submittedName>
</protein>
<evidence type="ECO:0000256" key="2">
    <source>
        <dbReference type="ARBA" id="ARBA00022490"/>
    </source>
</evidence>
<evidence type="ECO:0000256" key="3">
    <source>
        <dbReference type="SAM" id="MobiDB-lite"/>
    </source>
</evidence>
<evidence type="ECO:0000259" key="4">
    <source>
        <dbReference type="SMART" id="SM00543"/>
    </source>
</evidence>
<dbReference type="SUPFAM" id="SSF48371">
    <property type="entry name" value="ARM repeat"/>
    <property type="match status" value="3"/>
</dbReference>
<dbReference type="InterPro" id="IPR007193">
    <property type="entry name" value="Upf2/Nmd2_C"/>
</dbReference>
<evidence type="ECO:0000313" key="6">
    <source>
        <dbReference type="RefSeq" id="XP_013204499.1"/>
    </source>
</evidence>
<keyword evidence="2" id="KW-0963">Cytoplasm</keyword>
<proteinExistence type="predicted"/>
<name>A0ABM1AM61_MICOH</name>
<dbReference type="PANTHER" id="PTHR12839:SF7">
    <property type="entry name" value="REGULATOR OF NONSENSE TRANSCRIPTS 2"/>
    <property type="match status" value="1"/>
</dbReference>
<sequence>MPAERKKSASMEEKDSLLNNKEKDCSERRPMSSKEKPKDDLKIPAKKEVSKIPEDKKKKLEEDKRKKEDKERKKKEEEKAKAEEELKKKEEEEKKKHEEERKKQEEQAKRQQEEAAAQLKEKEESLQLHQEAWERHQLRKELRSKNQNAPDNRPEENFFSRLDSSLKKNTAFVKKLKTITEQQRDSLSHDFNGLNLSKYIAEAVASIVEAKLKISDVNCAVHLCSLFHQRYADFAPSLLQVWKKHFEARKEEKMPNITKLRTDLRFIAELTIVGIFTDKEGLSLIYEQLKSIINADRESHTHVSVVISFCRHCGDDIAGLIPRKVKSAAEKFNLNFPPSEIISPEKQQPFQNLLKEYFTSLTKHLKRDHRELQNTERQNRRILHSKGELSEDRHKQYEEFAMSYQKLLANSQSLADLLDENMPDLPQDKPTPEEHGPGIDIFTPGKPGEYDLEGGIWEDEDARNFYENLIDLKAFVPAILFKDNEKSQNKDANKDDSKEAKEPKDNKEASSPDDLELELENLEINDDTLELEGGDEAEDLTKKLLDEQEQEDEEASTGSHLKLIVDAFLQQLPNCVNRDLIDKAAMDFCMNMNTKANRKKLVRALFIVPRQRLDLLPFYARLVATLHPCMSDVAEDLCSMLRGDFRFHVRKKDQINIETKNKTVRFIGELTKFKMFTKNDTLHCLKMLLSDFSHHHIEMACTLLETCGRFLFRSPESHLRTSVLLEQMMRKKQAMHLDARYVTMVENAYYYCNPPPAEKTVRKKRPPLQEYVRKLLYKDLSKVTTEKVLRQMRKLPWQDQEIKDYVICCMINIWNVKYNSIHCVANLLAGLVLYQEDVGIHVVDGVLEDIRLGMERYVWWKKSLEVWTKDHPFPIDIDYMISDTLELLRPKIKLCNSLEESIRQVQDLEREFLIKLGLVNDKESKDSITEGENLEEDDEEEEGGAETEEQSGNESEVNEPEEEEGSDEEEEGEEEEEENTDYLTDSNKENETDEENAEVMIKGGGLKHVPCVEDEDFIQALDKMMLENLQQRSGESVKVHQLDVAIPLHLKSQLRKGPPLGGGEGETESADTMPFVMLTRKGNKQQFKILNVPMSSQLAANHWNQQQAEQEERMRMKKLTLDINERQEQEDYQEMLQSLAQRPAPANTNRERRPRYQHPKGAPNADLIFKTGGRRR</sequence>
<evidence type="ECO:0000256" key="1">
    <source>
        <dbReference type="ARBA" id="ARBA00004496"/>
    </source>
</evidence>
<dbReference type="Pfam" id="PF02854">
    <property type="entry name" value="MIF4G"/>
    <property type="match status" value="3"/>
</dbReference>
<feature type="region of interest" description="Disordered" evidence="3">
    <location>
        <begin position="924"/>
        <end position="997"/>
    </location>
</feature>
<evidence type="ECO:0000313" key="5">
    <source>
        <dbReference type="Proteomes" id="UP000694915"/>
    </source>
</evidence>